<dbReference type="EMBL" id="JAMZIH010007713">
    <property type="protein sequence ID" value="KAJ1672867.1"/>
    <property type="molecule type" value="Genomic_DNA"/>
</dbReference>
<organism evidence="1 2">
    <name type="scientific">Spiromyces aspiralis</name>
    <dbReference type="NCBI Taxonomy" id="68401"/>
    <lineage>
        <taxon>Eukaryota</taxon>
        <taxon>Fungi</taxon>
        <taxon>Fungi incertae sedis</taxon>
        <taxon>Zoopagomycota</taxon>
        <taxon>Kickxellomycotina</taxon>
        <taxon>Kickxellomycetes</taxon>
        <taxon>Kickxellales</taxon>
        <taxon>Kickxellaceae</taxon>
        <taxon>Spiromyces</taxon>
    </lineage>
</organism>
<proteinExistence type="predicted"/>
<comment type="caution">
    <text evidence="1">The sequence shown here is derived from an EMBL/GenBank/DDBJ whole genome shotgun (WGS) entry which is preliminary data.</text>
</comment>
<name>A0ACC1HC70_9FUNG</name>
<evidence type="ECO:0000313" key="2">
    <source>
        <dbReference type="Proteomes" id="UP001145114"/>
    </source>
</evidence>
<dbReference type="EC" id="3.1.3.41" evidence="1"/>
<keyword evidence="1" id="KW-0378">Hydrolase</keyword>
<accession>A0ACC1HC70</accession>
<protein>
    <submittedName>
        <fullName evidence="1">DNA primase subunit pri2</fullName>
        <ecNumber evidence="1">3.1.3.41</ecNumber>
    </submittedName>
</protein>
<evidence type="ECO:0000313" key="1">
    <source>
        <dbReference type="EMBL" id="KAJ1672867.1"/>
    </source>
</evidence>
<reference evidence="1" key="1">
    <citation type="submission" date="2022-06" db="EMBL/GenBank/DDBJ databases">
        <title>Phylogenomic reconstructions and comparative analyses of Kickxellomycotina fungi.</title>
        <authorList>
            <person name="Reynolds N.K."/>
            <person name="Stajich J.E."/>
            <person name="Barry K."/>
            <person name="Grigoriev I.V."/>
            <person name="Crous P."/>
            <person name="Smith M.E."/>
        </authorList>
    </citation>
    <scope>NUCLEOTIDE SEQUENCE</scope>
    <source>
        <strain evidence="1">RSA 2271</strain>
    </source>
</reference>
<keyword evidence="2" id="KW-1185">Reference proteome</keyword>
<sequence>MAQLHTSLKADSHLRHFGRMQLGLFLKGIGLPLPEALIYWRRAFSRKFTDDQFQKSYAYNIRHNYGMEGRRTDYTPYSCAKIITTNAPGAGDHHGCPFRHAGAGRLKALLCHGGLGGAEAGEVAELARQGHYQVACTKYLELRLRQRRGGAAPAVALDGITHPNQYFDLSVGNGERARPGDPAAAHP</sequence>
<gene>
    <name evidence="1" type="primary">PRI2</name>
    <name evidence="1" type="ORF">EV182_006332</name>
</gene>
<dbReference type="Proteomes" id="UP001145114">
    <property type="component" value="Unassembled WGS sequence"/>
</dbReference>